<name>A0A4Y6PW82_PERCE</name>
<evidence type="ECO:0008006" key="4">
    <source>
        <dbReference type="Google" id="ProtNLM"/>
    </source>
</evidence>
<organism evidence="2 3">
    <name type="scientific">Persicimonas caeni</name>
    <dbReference type="NCBI Taxonomy" id="2292766"/>
    <lineage>
        <taxon>Bacteria</taxon>
        <taxon>Deltaproteobacteria</taxon>
        <taxon>Bradymonadales</taxon>
        <taxon>Bradymonadaceae</taxon>
        <taxon>Persicimonas</taxon>
    </lineage>
</organism>
<evidence type="ECO:0000256" key="1">
    <source>
        <dbReference type="SAM" id="Phobius"/>
    </source>
</evidence>
<feature type="transmembrane region" description="Helical" evidence="1">
    <location>
        <begin position="106"/>
        <end position="135"/>
    </location>
</feature>
<feature type="transmembrane region" description="Helical" evidence="1">
    <location>
        <begin position="233"/>
        <end position="255"/>
    </location>
</feature>
<evidence type="ECO:0000313" key="3">
    <source>
        <dbReference type="Proteomes" id="UP000315995"/>
    </source>
</evidence>
<dbReference type="Pfam" id="PF12679">
    <property type="entry name" value="ABC2_membrane_2"/>
    <property type="match status" value="1"/>
</dbReference>
<keyword evidence="3" id="KW-1185">Reference proteome</keyword>
<keyword evidence="1" id="KW-1133">Transmembrane helix</keyword>
<feature type="transmembrane region" description="Helical" evidence="1">
    <location>
        <begin position="31"/>
        <end position="50"/>
    </location>
</feature>
<keyword evidence="1" id="KW-0472">Membrane</keyword>
<accession>A0A5B8Y701</accession>
<dbReference type="EMBL" id="CP041186">
    <property type="protein sequence ID" value="QDG52490.1"/>
    <property type="molecule type" value="Genomic_DNA"/>
</dbReference>
<gene>
    <name evidence="2" type="ORF">FIV42_17620</name>
</gene>
<sequence>MTTARTVNPGSQIATIYTTDLRRLLFAKKTLVLLCVQLLPVVFALIYVFFENIDGLSMFSETVEGVMFPFLIPLAAVFYGGPALVDEMEGRTLTYLTLRPVPKPALFLGKWLAGTTVAVGLVLIPVISLLAIVAIASGGMGTSLTTIVQILLATVLGTAAYTAIFAALGALVAKSLFAGILYFVVVELIFSFLPVLELLSVRFHMRNAAEFNTSSRLGMLDQLVFDQPLTIDWWLGAIILAIMCGIAVAAGSVIFSNKQYHI</sequence>
<dbReference type="OrthoDB" id="265625at2"/>
<protein>
    <recommendedName>
        <fullName evidence="4">ABC transporter permease</fullName>
    </recommendedName>
</protein>
<reference evidence="2 3" key="1">
    <citation type="submission" date="2019-06" db="EMBL/GenBank/DDBJ databases">
        <title>Persicimonas caeni gen. nov., sp. nov., a predatory bacterium isolated from solar saltern.</title>
        <authorList>
            <person name="Wang S."/>
        </authorList>
    </citation>
    <scope>NUCLEOTIDE SEQUENCE [LARGE SCALE GENOMIC DNA]</scope>
    <source>
        <strain evidence="2 3">YN101</strain>
    </source>
</reference>
<feature type="transmembrane region" description="Helical" evidence="1">
    <location>
        <begin position="147"/>
        <end position="169"/>
    </location>
</feature>
<dbReference type="RefSeq" id="WP_141198960.1">
    <property type="nucleotide sequence ID" value="NZ_CP041186.1"/>
</dbReference>
<dbReference type="GO" id="GO:0140359">
    <property type="term" value="F:ABC-type transporter activity"/>
    <property type="evidence" value="ECO:0007669"/>
    <property type="project" value="InterPro"/>
</dbReference>
<dbReference type="AlphaFoldDB" id="A0A4Y6PW82"/>
<proteinExistence type="predicted"/>
<dbReference type="Proteomes" id="UP000315995">
    <property type="component" value="Chromosome"/>
</dbReference>
<keyword evidence="1" id="KW-0812">Transmembrane</keyword>
<evidence type="ECO:0000313" key="2">
    <source>
        <dbReference type="EMBL" id="QDG52490.1"/>
    </source>
</evidence>
<feature type="transmembrane region" description="Helical" evidence="1">
    <location>
        <begin position="66"/>
        <end position="85"/>
    </location>
</feature>
<dbReference type="GO" id="GO:0005886">
    <property type="term" value="C:plasma membrane"/>
    <property type="evidence" value="ECO:0007669"/>
    <property type="project" value="UniProtKB-SubCell"/>
</dbReference>
<feature type="transmembrane region" description="Helical" evidence="1">
    <location>
        <begin position="176"/>
        <end position="196"/>
    </location>
</feature>
<accession>A0A4Y6PW82</accession>